<keyword evidence="1" id="KW-1133">Transmembrane helix</keyword>
<sequence length="69" mass="7796">MFEFLNMNYNEGGESAGYYDMNLFTKEIPGFCCGLLCLGLCILGRGARRFSTGLRFTVSEQKMTGWDSF</sequence>
<proteinExistence type="predicted"/>
<organism evidence="2 3">
    <name type="scientific">Monilinia fructicola</name>
    <name type="common">Brown rot fungus</name>
    <name type="synonym">Ciboria fructicola</name>
    <dbReference type="NCBI Taxonomy" id="38448"/>
    <lineage>
        <taxon>Eukaryota</taxon>
        <taxon>Fungi</taxon>
        <taxon>Dikarya</taxon>
        <taxon>Ascomycota</taxon>
        <taxon>Pezizomycotina</taxon>
        <taxon>Leotiomycetes</taxon>
        <taxon>Helotiales</taxon>
        <taxon>Sclerotiniaceae</taxon>
        <taxon>Monilinia</taxon>
    </lineage>
</organism>
<keyword evidence="1" id="KW-0472">Membrane</keyword>
<keyword evidence="3" id="KW-1185">Reference proteome</keyword>
<dbReference type="AlphaFoldDB" id="A0A5M9JVG7"/>
<evidence type="ECO:0000313" key="2">
    <source>
        <dbReference type="EMBL" id="KAA8572677.1"/>
    </source>
</evidence>
<protein>
    <submittedName>
        <fullName evidence="2">Uncharacterized protein</fullName>
    </submittedName>
</protein>
<dbReference type="Proteomes" id="UP000322873">
    <property type="component" value="Unassembled WGS sequence"/>
</dbReference>
<evidence type="ECO:0000313" key="3">
    <source>
        <dbReference type="Proteomes" id="UP000322873"/>
    </source>
</evidence>
<keyword evidence="1" id="KW-0812">Transmembrane</keyword>
<comment type="caution">
    <text evidence="2">The sequence shown here is derived from an EMBL/GenBank/DDBJ whole genome shotgun (WGS) entry which is preliminary data.</text>
</comment>
<name>A0A5M9JVG7_MONFR</name>
<dbReference type="EMBL" id="VICG01000004">
    <property type="protein sequence ID" value="KAA8572677.1"/>
    <property type="molecule type" value="Genomic_DNA"/>
</dbReference>
<feature type="transmembrane region" description="Helical" evidence="1">
    <location>
        <begin position="28"/>
        <end position="47"/>
    </location>
</feature>
<gene>
    <name evidence="2" type="ORF">EYC84_003271</name>
</gene>
<reference evidence="2 3" key="1">
    <citation type="submission" date="2019-06" db="EMBL/GenBank/DDBJ databases">
        <title>Genome Sequence of the Brown Rot Fungal Pathogen Monilinia fructicola.</title>
        <authorList>
            <person name="De Miccolis Angelini R.M."/>
            <person name="Landi L."/>
            <person name="Abate D."/>
            <person name="Pollastro S."/>
            <person name="Romanazzi G."/>
            <person name="Faretra F."/>
        </authorList>
    </citation>
    <scope>NUCLEOTIDE SEQUENCE [LARGE SCALE GENOMIC DNA]</scope>
    <source>
        <strain evidence="2 3">Mfrc123</strain>
    </source>
</reference>
<accession>A0A5M9JVG7</accession>
<evidence type="ECO:0000256" key="1">
    <source>
        <dbReference type="SAM" id="Phobius"/>
    </source>
</evidence>